<evidence type="ECO:0000256" key="1">
    <source>
        <dbReference type="ARBA" id="ARBA00023015"/>
    </source>
</evidence>
<dbReference type="Gene3D" id="1.10.10.10">
    <property type="entry name" value="Winged helix-like DNA-binding domain superfamily/Winged helix DNA-binding domain"/>
    <property type="match status" value="1"/>
</dbReference>
<evidence type="ECO:0000256" key="2">
    <source>
        <dbReference type="ARBA" id="ARBA00023125"/>
    </source>
</evidence>
<protein>
    <submittedName>
        <fullName evidence="5">ATP-dependent transcriptional regulator</fullName>
    </submittedName>
</protein>
<proteinExistence type="predicted"/>
<evidence type="ECO:0000259" key="4">
    <source>
        <dbReference type="PROSITE" id="PS50043"/>
    </source>
</evidence>
<evidence type="ECO:0000313" key="5">
    <source>
        <dbReference type="EMBL" id="KFB70753.1"/>
    </source>
</evidence>
<organism evidence="5 6">
    <name type="scientific">Candidatus Accumulibacter phosphatis</name>
    <dbReference type="NCBI Taxonomy" id="327160"/>
    <lineage>
        <taxon>Bacteria</taxon>
        <taxon>Pseudomonadati</taxon>
        <taxon>Pseudomonadota</taxon>
        <taxon>Betaproteobacteria</taxon>
        <taxon>Candidatus Accumulibacter</taxon>
    </lineage>
</organism>
<accession>A0A080LRG0</accession>
<keyword evidence="1" id="KW-0805">Transcription regulation</keyword>
<keyword evidence="3" id="KW-0804">Transcription</keyword>
<reference evidence="5 6" key="1">
    <citation type="submission" date="2014-02" db="EMBL/GenBank/DDBJ databases">
        <title>Expanding our view of genomic diversity in Candidatus Accumulibacter clades.</title>
        <authorList>
            <person name="Skennerton C.T."/>
            <person name="Barr J.J."/>
            <person name="Slater F.R."/>
            <person name="Bond P.L."/>
            <person name="Tyson G.W."/>
        </authorList>
    </citation>
    <scope>NUCLEOTIDE SEQUENCE [LARGE SCALE GENOMIC DNA]</scope>
    <source>
        <strain evidence="6">BA-91</strain>
    </source>
</reference>
<dbReference type="GO" id="GO:0003677">
    <property type="term" value="F:DNA binding"/>
    <property type="evidence" value="ECO:0007669"/>
    <property type="project" value="UniProtKB-KW"/>
</dbReference>
<sequence length="429" mass="47708">MKEMRGRHRRLLKVIDLIYEIDDCEQMLTEIFTELRGLLAHSSGVLLPIDPGTLELRGAVCFDCPSENVSPYLEHYAAFDPYMRRSPEALSLNRTVRLSDLPQFPLVDHSEFADFMPMVPYRHALGNVVGFAGQPLAAFCVHRPKGASDFGTHEAALLDRIAPHLGRALALRKWVADPQQRAHLGLLLAFGADGRLVSSNTAAQGMITPSQAAAVLAALPPTGSGCLQLGLQRYHVGRLPWRAASLLTCFALHNPDAAELRDDHTTQHGFEEWDAVRRLGDRLTIVTLTPFRQRDDLRRRLGHYGLSPRELEITAQSMLSALTNADLARRLCISEDTVKSHLREAFRKVEVGSKQELLVKVLGLKEKQMCTPMRLGEPSPRLRVWLISVQAGCRCSACRLPTFARRCCCSNRVAAPSSRRQSGPPSRSM</sequence>
<dbReference type="Proteomes" id="UP000020077">
    <property type="component" value="Unassembled WGS sequence"/>
</dbReference>
<dbReference type="EMBL" id="JDVG02000652">
    <property type="protein sequence ID" value="KFB70753.1"/>
    <property type="molecule type" value="Genomic_DNA"/>
</dbReference>
<dbReference type="SUPFAM" id="SSF55781">
    <property type="entry name" value="GAF domain-like"/>
    <property type="match status" value="1"/>
</dbReference>
<name>A0A080LRG0_9PROT</name>
<evidence type="ECO:0000256" key="3">
    <source>
        <dbReference type="ARBA" id="ARBA00023163"/>
    </source>
</evidence>
<dbReference type="Pfam" id="PF00196">
    <property type="entry name" value="GerE"/>
    <property type="match status" value="1"/>
</dbReference>
<evidence type="ECO:0000313" key="6">
    <source>
        <dbReference type="Proteomes" id="UP000020077"/>
    </source>
</evidence>
<comment type="caution">
    <text evidence="5">The sequence shown here is derived from an EMBL/GenBank/DDBJ whole genome shotgun (WGS) entry which is preliminary data.</text>
</comment>
<dbReference type="PROSITE" id="PS50043">
    <property type="entry name" value="HTH_LUXR_2"/>
    <property type="match status" value="1"/>
</dbReference>
<dbReference type="InterPro" id="IPR029016">
    <property type="entry name" value="GAF-like_dom_sf"/>
</dbReference>
<keyword evidence="2" id="KW-0238">DNA-binding</keyword>
<dbReference type="PANTHER" id="PTHR44688">
    <property type="entry name" value="DNA-BINDING TRANSCRIPTIONAL ACTIVATOR DEVR_DOSR"/>
    <property type="match status" value="1"/>
</dbReference>
<dbReference type="InterPro" id="IPR036388">
    <property type="entry name" value="WH-like_DNA-bd_sf"/>
</dbReference>
<dbReference type="InterPro" id="IPR000792">
    <property type="entry name" value="Tscrpt_reg_LuxR_C"/>
</dbReference>
<dbReference type="PANTHER" id="PTHR44688:SF16">
    <property type="entry name" value="DNA-BINDING TRANSCRIPTIONAL ACTIVATOR DEVR_DOSR"/>
    <property type="match status" value="1"/>
</dbReference>
<dbReference type="CDD" id="cd06170">
    <property type="entry name" value="LuxR_C_like"/>
    <property type="match status" value="1"/>
</dbReference>
<dbReference type="GO" id="GO:0006355">
    <property type="term" value="P:regulation of DNA-templated transcription"/>
    <property type="evidence" value="ECO:0007669"/>
    <property type="project" value="InterPro"/>
</dbReference>
<gene>
    <name evidence="5" type="ORF">AW09_004127</name>
</gene>
<dbReference type="Gene3D" id="3.30.450.40">
    <property type="match status" value="1"/>
</dbReference>
<dbReference type="InterPro" id="IPR016032">
    <property type="entry name" value="Sig_transdc_resp-reg_C-effctor"/>
</dbReference>
<dbReference type="SUPFAM" id="SSF46894">
    <property type="entry name" value="C-terminal effector domain of the bipartite response regulators"/>
    <property type="match status" value="1"/>
</dbReference>
<dbReference type="SMART" id="SM00421">
    <property type="entry name" value="HTH_LUXR"/>
    <property type="match status" value="1"/>
</dbReference>
<feature type="domain" description="HTH luxR-type" evidence="4">
    <location>
        <begin position="297"/>
        <end position="365"/>
    </location>
</feature>
<dbReference type="AlphaFoldDB" id="A0A080LRG0"/>